<comment type="caution">
    <text evidence="5">The sequence shown here is derived from an EMBL/GenBank/DDBJ whole genome shotgun (WGS) entry which is preliminary data.</text>
</comment>
<dbReference type="PROSITE" id="PS50887">
    <property type="entry name" value="GGDEF"/>
    <property type="match status" value="1"/>
</dbReference>
<dbReference type="GO" id="GO:0052621">
    <property type="term" value="F:diguanylate cyclase activity"/>
    <property type="evidence" value="ECO:0007669"/>
    <property type="project" value="UniProtKB-EC"/>
</dbReference>
<evidence type="ECO:0000256" key="2">
    <source>
        <dbReference type="ARBA" id="ARBA00034247"/>
    </source>
</evidence>
<dbReference type="Proteomes" id="UP000604481">
    <property type="component" value="Unassembled WGS sequence"/>
</dbReference>
<dbReference type="EMBL" id="JADFUA010000008">
    <property type="protein sequence ID" value="MBE9610225.1"/>
    <property type="molecule type" value="Genomic_DNA"/>
</dbReference>
<dbReference type="InterPro" id="IPR043128">
    <property type="entry name" value="Rev_trsase/Diguanyl_cyclase"/>
</dbReference>
<name>A0A8J7FJ10_9NEIS</name>
<evidence type="ECO:0000256" key="1">
    <source>
        <dbReference type="ARBA" id="ARBA00012528"/>
    </source>
</evidence>
<dbReference type="SUPFAM" id="SSF55073">
    <property type="entry name" value="Nucleotide cyclase"/>
    <property type="match status" value="1"/>
</dbReference>
<organism evidence="5 6">
    <name type="scientific">Chitinilyticum piscinae</name>
    <dbReference type="NCBI Taxonomy" id="2866724"/>
    <lineage>
        <taxon>Bacteria</taxon>
        <taxon>Pseudomonadati</taxon>
        <taxon>Pseudomonadota</taxon>
        <taxon>Betaproteobacteria</taxon>
        <taxon>Neisseriales</taxon>
        <taxon>Chitinibacteraceae</taxon>
        <taxon>Chitinilyticum</taxon>
    </lineage>
</organism>
<dbReference type="InterPro" id="IPR000160">
    <property type="entry name" value="GGDEF_dom"/>
</dbReference>
<evidence type="ECO:0000259" key="4">
    <source>
        <dbReference type="PROSITE" id="PS50887"/>
    </source>
</evidence>
<evidence type="ECO:0000256" key="3">
    <source>
        <dbReference type="SAM" id="MobiDB-lite"/>
    </source>
</evidence>
<dbReference type="GO" id="GO:1902201">
    <property type="term" value="P:negative regulation of bacterial-type flagellum-dependent cell motility"/>
    <property type="evidence" value="ECO:0007669"/>
    <property type="project" value="TreeGrafter"/>
</dbReference>
<protein>
    <recommendedName>
        <fullName evidence="1">diguanylate cyclase</fullName>
        <ecNumber evidence="1">2.7.7.65</ecNumber>
    </recommendedName>
</protein>
<feature type="region of interest" description="Disordered" evidence="3">
    <location>
        <begin position="330"/>
        <end position="349"/>
    </location>
</feature>
<dbReference type="CDD" id="cd01949">
    <property type="entry name" value="GGDEF"/>
    <property type="match status" value="1"/>
</dbReference>
<keyword evidence="6" id="KW-1185">Reference proteome</keyword>
<reference evidence="5 6" key="1">
    <citation type="submission" date="2020-10" db="EMBL/GenBank/DDBJ databases">
        <title>The genome sequence of Chitinilyticum litopenaei 4Y14.</title>
        <authorList>
            <person name="Liu Y."/>
        </authorList>
    </citation>
    <scope>NUCLEOTIDE SEQUENCE [LARGE SCALE GENOMIC DNA]</scope>
    <source>
        <strain evidence="5 6">4Y14</strain>
    </source>
</reference>
<dbReference type="PANTHER" id="PTHR45138">
    <property type="entry name" value="REGULATORY COMPONENTS OF SENSORY TRANSDUCTION SYSTEM"/>
    <property type="match status" value="1"/>
</dbReference>
<dbReference type="NCBIfam" id="TIGR00254">
    <property type="entry name" value="GGDEF"/>
    <property type="match status" value="1"/>
</dbReference>
<evidence type="ECO:0000313" key="6">
    <source>
        <dbReference type="Proteomes" id="UP000604481"/>
    </source>
</evidence>
<dbReference type="RefSeq" id="WP_194116754.1">
    <property type="nucleotide sequence ID" value="NZ_JADFUA010000008.1"/>
</dbReference>
<dbReference type="InterPro" id="IPR050469">
    <property type="entry name" value="Diguanylate_Cyclase"/>
</dbReference>
<dbReference type="PANTHER" id="PTHR45138:SF9">
    <property type="entry name" value="DIGUANYLATE CYCLASE DGCM-RELATED"/>
    <property type="match status" value="1"/>
</dbReference>
<evidence type="ECO:0000313" key="5">
    <source>
        <dbReference type="EMBL" id="MBE9610225.1"/>
    </source>
</evidence>
<dbReference type="GO" id="GO:0043709">
    <property type="term" value="P:cell adhesion involved in single-species biofilm formation"/>
    <property type="evidence" value="ECO:0007669"/>
    <property type="project" value="TreeGrafter"/>
</dbReference>
<dbReference type="Pfam" id="PF00990">
    <property type="entry name" value="GGDEF"/>
    <property type="match status" value="1"/>
</dbReference>
<dbReference type="EC" id="2.7.7.65" evidence="1"/>
<proteinExistence type="predicted"/>
<feature type="compositionally biased region" description="Low complexity" evidence="3">
    <location>
        <begin position="336"/>
        <end position="349"/>
    </location>
</feature>
<dbReference type="Gene3D" id="3.30.70.270">
    <property type="match status" value="1"/>
</dbReference>
<sequence length="349" mass="38748">MLNNRTLAPQELVQSLANITGLQDRDDLAVSMCLTVYEMLPVMAIRFYRTVVAGNGTGLGLLVEFDEHGVRQHSLAASSGRSSARPETDPWLQGVLMSESALHVAPGGECLIMHLRRKGEIYALLDIRVHEGLEPSDLRLLQGIARIYENHIALLDYGETDTLTGLLNRKTLERQYFKIVTALQNLPAIQSQGTGRRQDQVPAQYFLAVFDIDHFKQINDRLGHLFGDEVLLLVAQLMRSSFRSDDCLFRYGGEEFVVILGPQSREGVMLALERFREQVEQHDFPQIGRVTLSGGIAAIQPFEVLSMTLGRADQALYEAKSSGRNRMVFSEPPPAADASGSAGDDTIFF</sequence>
<dbReference type="InterPro" id="IPR029787">
    <property type="entry name" value="Nucleotide_cyclase"/>
</dbReference>
<accession>A0A8J7FJ10</accession>
<feature type="domain" description="GGDEF" evidence="4">
    <location>
        <begin position="203"/>
        <end position="332"/>
    </location>
</feature>
<dbReference type="AlphaFoldDB" id="A0A8J7FJ10"/>
<comment type="catalytic activity">
    <reaction evidence="2">
        <text>2 GTP = 3',3'-c-di-GMP + 2 diphosphate</text>
        <dbReference type="Rhea" id="RHEA:24898"/>
        <dbReference type="ChEBI" id="CHEBI:33019"/>
        <dbReference type="ChEBI" id="CHEBI:37565"/>
        <dbReference type="ChEBI" id="CHEBI:58805"/>
        <dbReference type="EC" id="2.7.7.65"/>
    </reaction>
</comment>
<dbReference type="FunFam" id="3.30.70.270:FF:000001">
    <property type="entry name" value="Diguanylate cyclase domain protein"/>
    <property type="match status" value="1"/>
</dbReference>
<dbReference type="SMART" id="SM00267">
    <property type="entry name" value="GGDEF"/>
    <property type="match status" value="1"/>
</dbReference>
<gene>
    <name evidence="5" type="ORF">INR99_12815</name>
</gene>
<dbReference type="GO" id="GO:0005886">
    <property type="term" value="C:plasma membrane"/>
    <property type="evidence" value="ECO:0007669"/>
    <property type="project" value="TreeGrafter"/>
</dbReference>